<dbReference type="InterPro" id="IPR009057">
    <property type="entry name" value="Homeodomain-like_sf"/>
</dbReference>
<dbReference type="InterPro" id="IPR001647">
    <property type="entry name" value="HTH_TetR"/>
</dbReference>
<dbReference type="KEGG" id="ahe:Arch_1172"/>
<dbReference type="EMBL" id="CP002045">
    <property type="protein sequence ID" value="ADH92884.1"/>
    <property type="molecule type" value="Genomic_DNA"/>
</dbReference>
<keyword evidence="1 2" id="KW-0238">DNA-binding</keyword>
<dbReference type="RefSeq" id="WP_013170378.1">
    <property type="nucleotide sequence ID" value="NC_014218.1"/>
</dbReference>
<dbReference type="PANTHER" id="PTHR43479:SF11">
    <property type="entry name" value="ACREF_ENVCD OPERON REPRESSOR-RELATED"/>
    <property type="match status" value="1"/>
</dbReference>
<dbReference type="Gene3D" id="1.10.357.10">
    <property type="entry name" value="Tetracycline Repressor, domain 2"/>
    <property type="match status" value="1"/>
</dbReference>
<name>D7BPN5_ARCHD</name>
<protein>
    <submittedName>
        <fullName evidence="4">Transcriptional regulator, TetR family</fullName>
    </submittedName>
</protein>
<feature type="domain" description="HTH tetR-type" evidence="3">
    <location>
        <begin position="4"/>
        <end position="64"/>
    </location>
</feature>
<gene>
    <name evidence="4" type="ordered locus">Arch_1172</name>
</gene>
<evidence type="ECO:0000313" key="5">
    <source>
        <dbReference type="Proteomes" id="UP000000376"/>
    </source>
</evidence>
<sequence length="193" mass="22054">MPHNRTRNTILDATREVIIREGATKLTVSGVAKTANITRSLFYHYFATKEEAIEAVLDHVIDDFLSELKAWNDAREPGNIDKALEEATALMRKILNDDGPFATSLARTRNAELYLEFTDRAARRISHYISETTVRDYKEKHPVHITHVEETFYMLLTGLTALIRTNPDIDDAIITHLIAQTLHIDEYLYTPLS</sequence>
<accession>D7BPN5</accession>
<dbReference type="SUPFAM" id="SSF46689">
    <property type="entry name" value="Homeodomain-like"/>
    <property type="match status" value="1"/>
</dbReference>
<evidence type="ECO:0000313" key="4">
    <source>
        <dbReference type="EMBL" id="ADH92884.1"/>
    </source>
</evidence>
<dbReference type="HOGENOM" id="CLU_097458_0_0_11"/>
<dbReference type="AlphaFoldDB" id="D7BPN5"/>
<keyword evidence="5" id="KW-1185">Reference proteome</keyword>
<evidence type="ECO:0000259" key="3">
    <source>
        <dbReference type="PROSITE" id="PS50977"/>
    </source>
</evidence>
<evidence type="ECO:0000256" key="2">
    <source>
        <dbReference type="PROSITE-ProRule" id="PRU00335"/>
    </source>
</evidence>
<dbReference type="OrthoDB" id="3196926at2"/>
<dbReference type="PROSITE" id="PS50977">
    <property type="entry name" value="HTH_TETR_2"/>
    <property type="match status" value="1"/>
</dbReference>
<proteinExistence type="predicted"/>
<dbReference type="PRINTS" id="PR00455">
    <property type="entry name" value="HTHTETR"/>
</dbReference>
<organism evidence="4 5">
    <name type="scientific">Arcanobacterium haemolyticum (strain ATCC 9345 / DSM 20595 / CCM 5947 / CCUG 17215 / LMG 16163 / NBRC 15585 / NCTC 8452 / 11018)</name>
    <dbReference type="NCBI Taxonomy" id="644284"/>
    <lineage>
        <taxon>Bacteria</taxon>
        <taxon>Bacillati</taxon>
        <taxon>Actinomycetota</taxon>
        <taxon>Actinomycetes</taxon>
        <taxon>Actinomycetales</taxon>
        <taxon>Actinomycetaceae</taxon>
        <taxon>Arcanobacterium</taxon>
    </lineage>
</organism>
<dbReference type="GO" id="GO:0003677">
    <property type="term" value="F:DNA binding"/>
    <property type="evidence" value="ECO:0007669"/>
    <property type="project" value="UniProtKB-UniRule"/>
</dbReference>
<evidence type="ECO:0000256" key="1">
    <source>
        <dbReference type="ARBA" id="ARBA00023125"/>
    </source>
</evidence>
<feature type="DNA-binding region" description="H-T-H motif" evidence="2">
    <location>
        <begin position="27"/>
        <end position="46"/>
    </location>
</feature>
<dbReference type="PANTHER" id="PTHR43479">
    <property type="entry name" value="ACREF/ENVCD OPERON REPRESSOR-RELATED"/>
    <property type="match status" value="1"/>
</dbReference>
<dbReference type="Proteomes" id="UP000000376">
    <property type="component" value="Chromosome"/>
</dbReference>
<reference evidence="4 5" key="1">
    <citation type="journal article" date="2010" name="Stand. Genomic Sci.">
        <title>Complete genome sequence of Arcanobacterium haemolyticum type strain (11018).</title>
        <authorList>
            <person name="Yasawong M."/>
            <person name="Teshima H."/>
            <person name="Lapidus A."/>
            <person name="Nolan M."/>
            <person name="Lucas S."/>
            <person name="Glavina Del Rio T."/>
            <person name="Tice H."/>
            <person name="Cheng J."/>
            <person name="Bruce D."/>
            <person name="Detter C."/>
            <person name="Tapia R."/>
            <person name="Han C."/>
            <person name="Goodwin L."/>
            <person name="Pitluck S."/>
            <person name="Liolios K."/>
            <person name="Ivanova N."/>
            <person name="Mavromatis K."/>
            <person name="Mikhailova N."/>
            <person name="Pati A."/>
            <person name="Chen A."/>
            <person name="Palaniappan K."/>
            <person name="Land M."/>
            <person name="Hauser L."/>
            <person name="Chang Y."/>
            <person name="Jeffries C."/>
            <person name="Rohde M."/>
            <person name="Sikorski J."/>
            <person name="Pukall R."/>
            <person name="Goker M."/>
            <person name="Woyke T."/>
            <person name="Bristow J."/>
            <person name="Eisen J."/>
            <person name="Markowitz V."/>
            <person name="Hugenholtz P."/>
            <person name="Kyrpides N."/>
            <person name="Klenk H."/>
        </authorList>
    </citation>
    <scope>NUCLEOTIDE SEQUENCE [LARGE SCALE GENOMIC DNA]</scope>
    <source>
        <strain evidence="5">ATCC 9345 / DSM 20595 / CCUG 17215 / LMG 16163 / NBRC 15585 / NCTC 8452 / 11018</strain>
    </source>
</reference>
<dbReference type="InterPro" id="IPR050624">
    <property type="entry name" value="HTH-type_Tx_Regulator"/>
</dbReference>
<dbReference type="Pfam" id="PF00440">
    <property type="entry name" value="TetR_N"/>
    <property type="match status" value="1"/>
</dbReference>
<dbReference type="STRING" id="644284.Arch_1172"/>
<dbReference type="eggNOG" id="COG1309">
    <property type="taxonomic scope" value="Bacteria"/>
</dbReference>